<dbReference type="GO" id="GO:0016829">
    <property type="term" value="F:lyase activity"/>
    <property type="evidence" value="ECO:0007669"/>
    <property type="project" value="UniProtKB-KW"/>
</dbReference>
<dbReference type="InterPro" id="IPR012480">
    <property type="entry name" value="Hepar_II_III_C"/>
</dbReference>
<keyword evidence="2 5" id="KW-0732">Signal</keyword>
<dbReference type="InterPro" id="IPR008929">
    <property type="entry name" value="Chondroitin_lyas"/>
</dbReference>
<dbReference type="PANTHER" id="PTHR39210:SF1">
    <property type="entry name" value="HEPARIN-SULFATE LYASE"/>
    <property type="match status" value="1"/>
</dbReference>
<evidence type="ECO:0000256" key="3">
    <source>
        <dbReference type="ARBA" id="ARBA00022764"/>
    </source>
</evidence>
<evidence type="ECO:0000256" key="5">
    <source>
        <dbReference type="SAM" id="SignalP"/>
    </source>
</evidence>
<dbReference type="Proteomes" id="UP000319209">
    <property type="component" value="Chromosome"/>
</dbReference>
<accession>A0A516GM66</accession>
<keyword evidence="3" id="KW-0574">Periplasm</keyword>
<gene>
    <name evidence="8" type="ORF">FNB79_00985</name>
</gene>
<feature type="chain" id="PRO_5021973042" evidence="5">
    <location>
        <begin position="22"/>
        <end position="744"/>
    </location>
</feature>
<name>A0A516GM66_9FLAO</name>
<protein>
    <submittedName>
        <fullName evidence="8">Alginate lyase family protein</fullName>
    </submittedName>
</protein>
<dbReference type="EMBL" id="CP041637">
    <property type="protein sequence ID" value="QDO92613.1"/>
    <property type="molecule type" value="Genomic_DNA"/>
</dbReference>
<feature type="domain" description="Alginate lyase" evidence="6">
    <location>
        <begin position="93"/>
        <end position="317"/>
    </location>
</feature>
<evidence type="ECO:0000256" key="4">
    <source>
        <dbReference type="ARBA" id="ARBA00023239"/>
    </source>
</evidence>
<dbReference type="Gene3D" id="1.50.10.100">
    <property type="entry name" value="Chondroitin AC/alginate lyase"/>
    <property type="match status" value="1"/>
</dbReference>
<keyword evidence="4 8" id="KW-0456">Lyase</keyword>
<dbReference type="Gene3D" id="2.70.98.70">
    <property type="match status" value="1"/>
</dbReference>
<dbReference type="AlphaFoldDB" id="A0A516GM66"/>
<dbReference type="GO" id="GO:0042597">
    <property type="term" value="C:periplasmic space"/>
    <property type="evidence" value="ECO:0007669"/>
    <property type="project" value="UniProtKB-SubCell"/>
</dbReference>
<dbReference type="KEGG" id="fop:FNB79_00985"/>
<evidence type="ECO:0000259" key="7">
    <source>
        <dbReference type="Pfam" id="PF07940"/>
    </source>
</evidence>
<dbReference type="RefSeq" id="WP_143379523.1">
    <property type="nucleotide sequence ID" value="NZ_CP041637.1"/>
</dbReference>
<dbReference type="Pfam" id="PF07940">
    <property type="entry name" value="Hepar_II_III_C"/>
    <property type="match status" value="1"/>
</dbReference>
<evidence type="ECO:0000256" key="1">
    <source>
        <dbReference type="ARBA" id="ARBA00004418"/>
    </source>
</evidence>
<comment type="subcellular location">
    <subcellularLocation>
        <location evidence="1">Periplasm</location>
    </subcellularLocation>
</comment>
<evidence type="ECO:0000256" key="2">
    <source>
        <dbReference type="ARBA" id="ARBA00022729"/>
    </source>
</evidence>
<dbReference type="SUPFAM" id="SSF48230">
    <property type="entry name" value="Chondroitin AC/alginate lyase"/>
    <property type="match status" value="1"/>
</dbReference>
<evidence type="ECO:0000259" key="6">
    <source>
        <dbReference type="Pfam" id="PF05426"/>
    </source>
</evidence>
<keyword evidence="9" id="KW-1185">Reference proteome</keyword>
<reference evidence="8 9" key="1">
    <citation type="submission" date="2019-07" db="EMBL/GenBank/DDBJ databases">
        <title>Genome sequencing for Formosa sp. PS13.</title>
        <authorList>
            <person name="Park S.-J."/>
        </authorList>
    </citation>
    <scope>NUCLEOTIDE SEQUENCE [LARGE SCALE GENOMIC DNA]</scope>
    <source>
        <strain evidence="8 9">PS13</strain>
    </source>
</reference>
<evidence type="ECO:0000313" key="9">
    <source>
        <dbReference type="Proteomes" id="UP000319209"/>
    </source>
</evidence>
<dbReference type="InterPro" id="IPR008397">
    <property type="entry name" value="Alginate_lyase_dom"/>
</dbReference>
<evidence type="ECO:0000313" key="8">
    <source>
        <dbReference type="EMBL" id="QDO92613.1"/>
    </source>
</evidence>
<feature type="signal peptide" evidence="5">
    <location>
        <begin position="1"/>
        <end position="21"/>
    </location>
</feature>
<feature type="domain" description="Heparinase II/III-like C-terminal" evidence="7">
    <location>
        <begin position="392"/>
        <end position="650"/>
    </location>
</feature>
<dbReference type="OrthoDB" id="9772435at2"/>
<dbReference type="Pfam" id="PF05426">
    <property type="entry name" value="Alginate_lyase"/>
    <property type="match status" value="1"/>
</dbReference>
<sequence length="744" mass="83671">MLYLKRIVLICCVLVAQSGFSQEHPNLILTKQGVKDIKANLGKVPLFDATLAEVKARVDAEIEKGIFVPVPKDMAGGYTHVRHKLNYLTMQEAGVLYQILGDKIYAIYVREMLMAYADLYPELPRHPQERSYARGKLFWQCLNDSNWLVYTAQAYDCIYDYLSKKEVKHLEKKLFKPMADFLSVDTPQFFNRIHNHSTWGNVAVGMIALVMDDDALLDRALYGIKDLKLDAGKDNDGGDIFVEGQKAGFLANLEEPFSPDGYYTEGAYYQRYAMYPFMIFAEALQNAKPEIKPFEHKNGVLLKGVDALLNLTDKDGEFFALNDSQKGMSYFTESLVSAVDIAYYYGDKDLSLLSIAKEQGRVQLDQTGLAVAIGVREGKATPFEKKSILLTDGANGDEGAIGILRSTKHDAFTLVMKNAAQGLSHGHYDKLSFSLFHEGEELFQDYGLARFVNIEQKNGGGYLKENKTWAKQTIAHNTIIQDETSHFNGDYEIGSKHHSDMYVFDVKNPDIQIVSAKEKNAYPGTLLQRTMVMLNHSDFEQPVVLDLMQVNADAKHQFDLPFYYFGQIISADFNYNKDETLHTLGKAHGYQHLWKEGEGGSKNESATLTWRNNNTFYSLTTTTSQSDKLIFGRIGANDPEYNLRPDPVFIVRKNTDNALFASVIETHGSYSTVSELAKNAFSNVKALKVLQSSKAYSAVELTLKNGHTYVFIMANSNASKTDKHSIAIGGKTYSWTGVYYFNKL</sequence>
<dbReference type="PANTHER" id="PTHR39210">
    <property type="entry name" value="HEPARIN-SULFATE LYASE"/>
    <property type="match status" value="1"/>
</dbReference>
<organism evidence="8 9">
    <name type="scientific">Formosa sediminum</name>
    <dbReference type="NCBI Taxonomy" id="2594004"/>
    <lineage>
        <taxon>Bacteria</taxon>
        <taxon>Pseudomonadati</taxon>
        <taxon>Bacteroidota</taxon>
        <taxon>Flavobacteriia</taxon>
        <taxon>Flavobacteriales</taxon>
        <taxon>Flavobacteriaceae</taxon>
        <taxon>Formosa</taxon>
    </lineage>
</organism>
<proteinExistence type="predicted"/>